<protein>
    <submittedName>
        <fullName evidence="2">GNAT family N-acetyltransferase</fullName>
        <ecNumber evidence="2">2.3.1.-</ecNumber>
    </submittedName>
</protein>
<dbReference type="EC" id="2.3.1.-" evidence="2"/>
<dbReference type="RefSeq" id="WP_394825282.1">
    <property type="nucleotide sequence ID" value="NZ_CP089984.1"/>
</dbReference>
<dbReference type="PANTHER" id="PTHR37817">
    <property type="entry name" value="N-ACETYLTRANSFERASE EIS"/>
    <property type="match status" value="1"/>
</dbReference>
<dbReference type="Proteomes" id="UP001370348">
    <property type="component" value="Chromosome"/>
</dbReference>
<dbReference type="SUPFAM" id="SSF55718">
    <property type="entry name" value="SCP-like"/>
    <property type="match status" value="1"/>
</dbReference>
<dbReference type="InterPro" id="IPR000182">
    <property type="entry name" value="GNAT_dom"/>
</dbReference>
<dbReference type="Gene3D" id="3.30.1050.10">
    <property type="entry name" value="SCP2 sterol-binding domain"/>
    <property type="match status" value="1"/>
</dbReference>
<evidence type="ECO:0000259" key="1">
    <source>
        <dbReference type="PROSITE" id="PS51186"/>
    </source>
</evidence>
<feature type="domain" description="N-acetyltransferase" evidence="1">
    <location>
        <begin position="12"/>
        <end position="161"/>
    </location>
</feature>
<dbReference type="SUPFAM" id="SSF55729">
    <property type="entry name" value="Acyl-CoA N-acyltransferases (Nat)"/>
    <property type="match status" value="1"/>
</dbReference>
<dbReference type="InterPro" id="IPR041380">
    <property type="entry name" value="Acetyltransf_17"/>
</dbReference>
<dbReference type="PANTHER" id="PTHR37817:SF1">
    <property type="entry name" value="N-ACETYLTRANSFERASE EIS"/>
    <property type="match status" value="1"/>
</dbReference>
<dbReference type="InterPro" id="IPR025559">
    <property type="entry name" value="Eis_dom"/>
</dbReference>
<keyword evidence="2" id="KW-0012">Acyltransferase</keyword>
<sequence>MTSTLPLAPKALHVRKATEDDLPRLLDIHLGAYPDPRGLASRRRSLETNAFGGLDDLYVIGRGERLLGHAFLYAMQGWFGGRRVRLGGIASVAVAAEARGQGIARALIEHLHAVSHARGDAIALLYAFRYGFYRRLGYGPVTPLHQLEIAPSAIPAEWTRAARGAMRSLVPDDHDTLVRIYEAAAARSTGWLARRPLLWEKRLLDENRLWFIAEDERGYIAWTAEQREENGPTRLIVHDLVAQDDDAWRVLWGHLGAQKDQVAWIEVGVAQDDPALFALSDADMHRPGLPRMEHPLGIVHAGPMVRVNDVAAALAARGYPAAGAGAESALIVGVGASADRATPLRIAIENGTAHVTATDAPVDLLFSDAAVLASVAYGGVRPSQAARTGLVTARDRLTLGRADQLFAIPAFDALDPF</sequence>
<dbReference type="Pfam" id="PF17668">
    <property type="entry name" value="Acetyltransf_17"/>
    <property type="match status" value="1"/>
</dbReference>
<dbReference type="InterPro" id="IPR051554">
    <property type="entry name" value="Acetyltransferase_Eis"/>
</dbReference>
<dbReference type="Pfam" id="PF13530">
    <property type="entry name" value="SCP2_2"/>
    <property type="match status" value="1"/>
</dbReference>
<dbReference type="GO" id="GO:0016746">
    <property type="term" value="F:acyltransferase activity"/>
    <property type="evidence" value="ECO:0007669"/>
    <property type="project" value="UniProtKB-KW"/>
</dbReference>
<dbReference type="CDD" id="cd04301">
    <property type="entry name" value="NAT_SF"/>
    <property type="match status" value="1"/>
</dbReference>
<keyword evidence="2" id="KW-0808">Transferase</keyword>
<evidence type="ECO:0000313" key="2">
    <source>
        <dbReference type="EMBL" id="WXB15647.1"/>
    </source>
</evidence>
<gene>
    <name evidence="2" type="ORF">LZC94_48520</name>
</gene>
<accession>A0ABZ2LY50</accession>
<evidence type="ECO:0000313" key="3">
    <source>
        <dbReference type="Proteomes" id="UP001370348"/>
    </source>
</evidence>
<organism evidence="2 3">
    <name type="scientific">Pendulispora albinea</name>
    <dbReference type="NCBI Taxonomy" id="2741071"/>
    <lineage>
        <taxon>Bacteria</taxon>
        <taxon>Pseudomonadati</taxon>
        <taxon>Myxococcota</taxon>
        <taxon>Myxococcia</taxon>
        <taxon>Myxococcales</taxon>
        <taxon>Sorangiineae</taxon>
        <taxon>Pendulisporaceae</taxon>
        <taxon>Pendulispora</taxon>
    </lineage>
</organism>
<proteinExistence type="predicted"/>
<dbReference type="Gene3D" id="3.40.630.30">
    <property type="match status" value="2"/>
</dbReference>
<reference evidence="2 3" key="1">
    <citation type="submission" date="2021-12" db="EMBL/GenBank/DDBJ databases">
        <title>Discovery of the Pendulisporaceae a myxobacterial family with distinct sporulation behavior and unique specialized metabolism.</title>
        <authorList>
            <person name="Garcia R."/>
            <person name="Popoff A."/>
            <person name="Bader C.D."/>
            <person name="Loehr J."/>
            <person name="Walesch S."/>
            <person name="Walt C."/>
            <person name="Boldt J."/>
            <person name="Bunk B."/>
            <person name="Haeckl F.J.F.P.J."/>
            <person name="Gunesch A.P."/>
            <person name="Birkelbach J."/>
            <person name="Nuebel U."/>
            <person name="Pietschmann T."/>
            <person name="Bach T."/>
            <person name="Mueller R."/>
        </authorList>
    </citation>
    <scope>NUCLEOTIDE SEQUENCE [LARGE SCALE GENOMIC DNA]</scope>
    <source>
        <strain evidence="2 3">MSr11954</strain>
    </source>
</reference>
<dbReference type="Pfam" id="PF13527">
    <property type="entry name" value="Acetyltransf_9"/>
    <property type="match status" value="1"/>
</dbReference>
<dbReference type="PROSITE" id="PS51186">
    <property type="entry name" value="GNAT"/>
    <property type="match status" value="1"/>
</dbReference>
<dbReference type="EMBL" id="CP089984">
    <property type="protein sequence ID" value="WXB15647.1"/>
    <property type="molecule type" value="Genomic_DNA"/>
</dbReference>
<keyword evidence="3" id="KW-1185">Reference proteome</keyword>
<dbReference type="InterPro" id="IPR016181">
    <property type="entry name" value="Acyl_CoA_acyltransferase"/>
</dbReference>
<name>A0ABZ2LY50_9BACT</name>
<dbReference type="InterPro" id="IPR036527">
    <property type="entry name" value="SCP2_sterol-bd_dom_sf"/>
</dbReference>